<evidence type="ECO:0000313" key="8">
    <source>
        <dbReference type="Proteomes" id="UP000076408"/>
    </source>
</evidence>
<dbReference type="SUPFAM" id="SSF48371">
    <property type="entry name" value="ARM repeat"/>
    <property type="match status" value="1"/>
</dbReference>
<dbReference type="VEuPathDB" id="VectorBase:ASTE000430"/>
<dbReference type="Pfam" id="PF14676">
    <property type="entry name" value="FANCI_S2"/>
    <property type="match status" value="1"/>
</dbReference>
<feature type="compositionally biased region" description="Acidic residues" evidence="1">
    <location>
        <begin position="1283"/>
        <end position="1305"/>
    </location>
</feature>
<dbReference type="InterPro" id="IPR026171">
    <property type="entry name" value="FANCI"/>
</dbReference>
<dbReference type="EnsemblMetazoa" id="ASTEI04695-RA">
    <property type="protein sequence ID" value="ASTEI04695-PA"/>
    <property type="gene ID" value="ASTEI04695"/>
</dbReference>
<dbReference type="Pfam" id="PF14675">
    <property type="entry name" value="FANCI_S1"/>
    <property type="match status" value="1"/>
</dbReference>
<reference evidence="7" key="2">
    <citation type="submission" date="2020-05" db="UniProtKB">
        <authorList>
            <consortium name="EnsemblMetazoa"/>
        </authorList>
    </citation>
    <scope>IDENTIFICATION</scope>
    <source>
        <strain evidence="7">Indian</strain>
    </source>
</reference>
<feature type="domain" description="FANCI solenoid 3" evidence="4">
    <location>
        <begin position="789"/>
        <end position="1002"/>
    </location>
</feature>
<evidence type="ECO:0008006" key="9">
    <source>
        <dbReference type="Google" id="ProtNLM"/>
    </source>
</evidence>
<sequence length="1439" mass="163053">MLSHLATSVIKLGQKRQNDELKEMLEKLQSSQLIDMVVSSIDSIDGYTLWHFTLLGLAHSERSANKRFDLVMAVLQHLNVVELSTKQIFDLIARFLTDLPSLTSEQLVEICELCVESIRAGDPKCTTTWKHLLPQTILQLLSGNAAGRFNANGMLLTGADYRQKVLEEIFKMKLQLSILTPLCGMFRDLTLSKDETSIFVTKVSDSLKNIEPLELPPLACQLFHVCLKHPSLLVIPLMALQKYFHKNYYKKLLSNENSDTTDFDSIDRYSDSEIREAEETILFHLSNVVEFRIDEAQTVAMFKPFQNNPEVLLTPFLVGSLLAMSKINRQPDTTDVVASPIMAFLIKLIAISEKEREMCTQSAWCRGRIEPSVIARIDQLFSTLTENSQEGKEVVTPGLINFAFALLLAKKQTKLHGIAINFFQLFIKRRFIFGSGIVAKLKKYLFADLEESQFNTCLTTLSLTNALTVSECTNTIQFIMDYLLLINGTHAMRFMAFIFPLLRISHTIRDRYIEVLRKAMYHGETSTRIMGVFGFCSLLKQLKNNNARRSIMGNGAGNYTQLTISGMSLLSQAAYGSQNNPNVHFDMLTLEIMGMLRKCFTQTVEVREMLYEALGRAVEFNTQLLPHVLQFIDWHFESFFGENPQESFRIDFEKCVRYKGGELHEDEDASADGQRSVVVYDNIGRLTVFMVHCVVLCDQHDVQHDTGAVKSTLQLIVERIDNLSTEDMGIHGTLDTKGAIIASQYLNTLEAAMAFCAWKTKPDNVLLRDFVRLFKHHQHSLEKFKPENVWDLATVERVLRISLDTMTNYAKEEDLKMFRGNRDLQQYVLKIACQKLEALRSLPDYWQVNHSKRIFSHLAECTKLVYDRCIKKTSELIGNGGLLVAQTAVECFRQGLTSAAELYERKFNDFLQLICCTIGPSFKKELLLQLQTIIDEYFRDDSDPEPVGEKIIVGLVQCLEMLYKSPIVTQDHLAQGYDWLQNFCINTKLKRKSFAIVHRLLFELRIRTQTGAYFDSIAMRLELKFGQIAAEETNPLFYFKSITSATAEPTFHCVCAIFRQQLDEIEHLILRTNSLMIRLKVFGLDDTDETSQLLKSIERSVCSQLVHILGSLTHLCNANLPLGSTMDALIKLLLSLYACLANLSKHFLARHAIVPIAYDVTKFNLVVKSSKPLAAKIYDLIPFVEENIIGQDEEGEQQKAAAASSAAKAKSNRDKVLRQTKLIPKLVFRIETFNKIVMQLSKKTKKDLTYLLHMGTVRDFRIKTSALVEAIQRTVSDRADGGEMSDEEADEPQLDRTVDDDEDEENINRTACSNRSEVAGGAVQETRGHKSNLSAEALALKNLARLNERTRKAAKKRAFESVKDVEEIPPVVSKKAKPIKKKATGSKINKRALEEVGAVENVESVAAAEVQDVQREEGQPVTRTRTLGLPRRSARKHDM</sequence>
<feature type="domain" description="FANCI solenoid 4" evidence="5">
    <location>
        <begin position="1014"/>
        <end position="1268"/>
    </location>
</feature>
<feature type="domain" description="FANCI helical" evidence="6">
    <location>
        <begin position="568"/>
        <end position="663"/>
    </location>
</feature>
<accession>A0A182Y8A9</accession>
<protein>
    <recommendedName>
        <fullName evidence="9">Fanconi anemia group I protein</fullName>
    </recommendedName>
</protein>
<name>A0A182Y8A9_ANOST</name>
<evidence type="ECO:0000256" key="1">
    <source>
        <dbReference type="SAM" id="MobiDB-lite"/>
    </source>
</evidence>
<dbReference type="CDD" id="cd11720">
    <property type="entry name" value="FANCI"/>
    <property type="match status" value="1"/>
</dbReference>
<reference evidence="8" key="1">
    <citation type="journal article" date="2014" name="Genome Biol.">
        <title>Genome analysis of a major urban malaria vector mosquito, Anopheles stephensi.</title>
        <authorList>
            <person name="Jiang X."/>
            <person name="Peery A."/>
            <person name="Hall A.B."/>
            <person name="Sharma A."/>
            <person name="Chen X.G."/>
            <person name="Waterhouse R.M."/>
            <person name="Komissarov A."/>
            <person name="Riehle M.M."/>
            <person name="Shouche Y."/>
            <person name="Sharakhova M.V."/>
            <person name="Lawson D."/>
            <person name="Pakpour N."/>
            <person name="Arensburger P."/>
            <person name="Davidson V.L."/>
            <person name="Eiglmeier K."/>
            <person name="Emrich S."/>
            <person name="George P."/>
            <person name="Kennedy R.C."/>
            <person name="Mane S.P."/>
            <person name="Maslen G."/>
            <person name="Oringanje C."/>
            <person name="Qi Y."/>
            <person name="Settlage R."/>
            <person name="Tojo M."/>
            <person name="Tubio J.M."/>
            <person name="Unger M.F."/>
            <person name="Wang B."/>
            <person name="Vernick K.D."/>
            <person name="Ribeiro J.M."/>
            <person name="James A.A."/>
            <person name="Michel K."/>
            <person name="Riehle M.A."/>
            <person name="Luckhart S."/>
            <person name="Sharakhov I.V."/>
            <person name="Tu Z."/>
        </authorList>
    </citation>
    <scope>NUCLEOTIDE SEQUENCE [LARGE SCALE GENOMIC DNA]</scope>
    <source>
        <strain evidence="8">Indian</strain>
    </source>
</reference>
<dbReference type="Proteomes" id="UP000076408">
    <property type="component" value="Unassembled WGS sequence"/>
</dbReference>
<dbReference type="PANTHER" id="PTHR21818">
    <property type="entry name" value="BC025462 PROTEIN"/>
    <property type="match status" value="1"/>
</dbReference>
<evidence type="ECO:0000259" key="3">
    <source>
        <dbReference type="Pfam" id="PF14676"/>
    </source>
</evidence>
<feature type="region of interest" description="Disordered" evidence="1">
    <location>
        <begin position="1277"/>
        <end position="1306"/>
    </location>
</feature>
<dbReference type="Pfam" id="PF14677">
    <property type="entry name" value="FANCI_S3"/>
    <property type="match status" value="1"/>
</dbReference>
<dbReference type="InterPro" id="IPR029314">
    <property type="entry name" value="FANCI_S4"/>
</dbReference>
<evidence type="ECO:0000259" key="2">
    <source>
        <dbReference type="Pfam" id="PF14675"/>
    </source>
</evidence>
<dbReference type="InterPro" id="IPR029313">
    <property type="entry name" value="FANCI_S3"/>
</dbReference>
<keyword evidence="8" id="KW-1185">Reference proteome</keyword>
<dbReference type="InterPro" id="IPR029312">
    <property type="entry name" value="FANCI_HD2"/>
</dbReference>
<evidence type="ECO:0000313" key="7">
    <source>
        <dbReference type="EnsemblMetazoa" id="ASTEI04695-PA"/>
    </source>
</evidence>
<evidence type="ECO:0000259" key="6">
    <source>
        <dbReference type="Pfam" id="PF14680"/>
    </source>
</evidence>
<feature type="region of interest" description="Disordered" evidence="1">
    <location>
        <begin position="1410"/>
        <end position="1439"/>
    </location>
</feature>
<dbReference type="VEuPathDB" id="VectorBase:ASTEI20_033304"/>
<dbReference type="STRING" id="30069.A0A182Y8A9"/>
<dbReference type="Pfam" id="PF14680">
    <property type="entry name" value="FANCI_HD2"/>
    <property type="match status" value="1"/>
</dbReference>
<dbReference type="GO" id="GO:0070182">
    <property type="term" value="F:DNA polymerase binding"/>
    <property type="evidence" value="ECO:0007669"/>
    <property type="project" value="TreeGrafter"/>
</dbReference>
<dbReference type="GO" id="GO:0006281">
    <property type="term" value="P:DNA repair"/>
    <property type="evidence" value="ECO:0007669"/>
    <property type="project" value="InterPro"/>
</dbReference>
<dbReference type="InterPro" id="IPR016024">
    <property type="entry name" value="ARM-type_fold"/>
</dbReference>
<dbReference type="OMA" id="GPFKPLP"/>
<dbReference type="VEuPathDB" id="VectorBase:ASTEI04695"/>
<dbReference type="InterPro" id="IPR029315">
    <property type="entry name" value="FANCI_S2"/>
</dbReference>
<organism evidence="7 8">
    <name type="scientific">Anopheles stephensi</name>
    <name type="common">Indo-Pakistan malaria mosquito</name>
    <dbReference type="NCBI Taxonomy" id="30069"/>
    <lineage>
        <taxon>Eukaryota</taxon>
        <taxon>Metazoa</taxon>
        <taxon>Ecdysozoa</taxon>
        <taxon>Arthropoda</taxon>
        <taxon>Hexapoda</taxon>
        <taxon>Insecta</taxon>
        <taxon>Pterygota</taxon>
        <taxon>Neoptera</taxon>
        <taxon>Endopterygota</taxon>
        <taxon>Diptera</taxon>
        <taxon>Nematocera</taxon>
        <taxon>Culicoidea</taxon>
        <taxon>Culicidae</taxon>
        <taxon>Anophelinae</taxon>
        <taxon>Anopheles</taxon>
    </lineage>
</organism>
<dbReference type="InterPro" id="IPR029308">
    <property type="entry name" value="FANCI_S1"/>
</dbReference>
<proteinExistence type="predicted"/>
<feature type="domain" description="FANCI solenoid 2" evidence="3">
    <location>
        <begin position="395"/>
        <end position="536"/>
    </location>
</feature>
<evidence type="ECO:0000259" key="4">
    <source>
        <dbReference type="Pfam" id="PF14677"/>
    </source>
</evidence>
<feature type="domain" description="FANCI solenoid 1" evidence="2">
    <location>
        <begin position="65"/>
        <end position="289"/>
    </location>
</feature>
<dbReference type="Pfam" id="PF14678">
    <property type="entry name" value="FANCI_S4"/>
    <property type="match status" value="1"/>
</dbReference>
<evidence type="ECO:0000259" key="5">
    <source>
        <dbReference type="Pfam" id="PF14678"/>
    </source>
</evidence>
<dbReference type="PANTHER" id="PTHR21818:SF0">
    <property type="entry name" value="FANCONI ANEMIA GROUP I PROTEIN"/>
    <property type="match status" value="1"/>
</dbReference>